<accession>A0AAF0TLT4</accession>
<dbReference type="EMBL" id="CP133615">
    <property type="protein sequence ID" value="WMV25327.1"/>
    <property type="molecule type" value="Genomic_DNA"/>
</dbReference>
<dbReference type="Proteomes" id="UP001234989">
    <property type="component" value="Chromosome 4"/>
</dbReference>
<organism evidence="1 2">
    <name type="scientific">Solanum verrucosum</name>
    <dbReference type="NCBI Taxonomy" id="315347"/>
    <lineage>
        <taxon>Eukaryota</taxon>
        <taxon>Viridiplantae</taxon>
        <taxon>Streptophyta</taxon>
        <taxon>Embryophyta</taxon>
        <taxon>Tracheophyta</taxon>
        <taxon>Spermatophyta</taxon>
        <taxon>Magnoliopsida</taxon>
        <taxon>eudicotyledons</taxon>
        <taxon>Gunneridae</taxon>
        <taxon>Pentapetalae</taxon>
        <taxon>asterids</taxon>
        <taxon>lamiids</taxon>
        <taxon>Solanales</taxon>
        <taxon>Solanaceae</taxon>
        <taxon>Solanoideae</taxon>
        <taxon>Solaneae</taxon>
        <taxon>Solanum</taxon>
    </lineage>
</organism>
<proteinExistence type="predicted"/>
<dbReference type="AlphaFoldDB" id="A0AAF0TLT4"/>
<keyword evidence="2" id="KW-1185">Reference proteome</keyword>
<name>A0AAF0TLT4_SOLVR</name>
<sequence>MVLKCRPCPGCRLKSRKTCYQITKFKCPTLSMKPYPVGSYLWL</sequence>
<evidence type="ECO:0000313" key="2">
    <source>
        <dbReference type="Proteomes" id="UP001234989"/>
    </source>
</evidence>
<protein>
    <submittedName>
        <fullName evidence="1">Uncharacterized protein</fullName>
    </submittedName>
</protein>
<gene>
    <name evidence="1" type="ORF">MTR67_018712</name>
</gene>
<reference evidence="1" key="1">
    <citation type="submission" date="2023-08" db="EMBL/GenBank/DDBJ databases">
        <title>A de novo genome assembly of Solanum verrucosum Schlechtendal, a Mexican diploid species geographically isolated from the other diploid A-genome species in potato relatives.</title>
        <authorList>
            <person name="Hosaka K."/>
        </authorList>
    </citation>
    <scope>NUCLEOTIDE SEQUENCE</scope>
    <source>
        <tissue evidence="1">Young leaves</tissue>
    </source>
</reference>
<evidence type="ECO:0000313" key="1">
    <source>
        <dbReference type="EMBL" id="WMV25327.1"/>
    </source>
</evidence>